<name>A0A2C9VS89_MANES</name>
<dbReference type="OrthoDB" id="785630at2759"/>
<keyword evidence="2" id="KW-0479">Metal-binding</keyword>
<dbReference type="PANTHER" id="PTHR46195">
    <property type="entry name" value="HEAVY METAL-ASSOCIATED ISOPRENYLATED PLANT PROTEIN 7"/>
    <property type="match status" value="1"/>
</dbReference>
<dbReference type="PROSITE" id="PS50846">
    <property type="entry name" value="HMA_2"/>
    <property type="match status" value="2"/>
</dbReference>
<evidence type="ECO:0000256" key="1">
    <source>
        <dbReference type="ARBA" id="ARBA00022481"/>
    </source>
</evidence>
<feature type="compositionally biased region" description="Basic and acidic residues" evidence="5">
    <location>
        <begin position="142"/>
        <end position="162"/>
    </location>
</feature>
<dbReference type="InterPro" id="IPR006121">
    <property type="entry name" value="HMA_dom"/>
</dbReference>
<comment type="similarity">
    <text evidence="4">Belongs to the HIPP family.</text>
</comment>
<dbReference type="Proteomes" id="UP000091857">
    <property type="component" value="Chromosome 6"/>
</dbReference>
<feature type="domain" description="HMA" evidence="6">
    <location>
        <begin position="68"/>
        <end position="132"/>
    </location>
</feature>
<sequence length="330" mass="37641">MGEEEKKPAAEEKNMEEKKTEEAKKPEGDKAEKKEEEKPADKPPAEEKKEEKKAEDSKESKEESPPPPQEIVLKVYMHCEGCARKVRRCLKGFEGVEDVITDCKASKVVVKGEKADPLKVLERVQKKSHRQVVLISPIPKPPSEEEKKAAEEKEKPKPEEKKEEPPVIIVVLKVYMHCEACAMEIKKRIQRMKGVETAEPDLKSSQVTVKGVFDPPKLVEYVYKRTGKHAVIVKQEAEKKPEEEKGKESKAEKKEEGSDKEKKGGEQEENKENKENEGEAKTEAPPTEETKVVELKKNEYFHYPPRYAMELYAYPPQIFSDENPNACSVM</sequence>
<evidence type="ECO:0000256" key="5">
    <source>
        <dbReference type="SAM" id="MobiDB-lite"/>
    </source>
</evidence>
<dbReference type="SUPFAM" id="SSF55008">
    <property type="entry name" value="HMA, heavy metal-associated domain"/>
    <property type="match status" value="2"/>
</dbReference>
<dbReference type="EMBL" id="CM004392">
    <property type="protein sequence ID" value="OAY47978.1"/>
    <property type="molecule type" value="Genomic_DNA"/>
</dbReference>
<feature type="region of interest" description="Disordered" evidence="5">
    <location>
        <begin position="136"/>
        <end position="162"/>
    </location>
</feature>
<feature type="domain" description="HMA" evidence="6">
    <location>
        <begin position="167"/>
        <end position="231"/>
    </location>
</feature>
<evidence type="ECO:0000313" key="8">
    <source>
        <dbReference type="Proteomes" id="UP000091857"/>
    </source>
</evidence>
<protein>
    <recommendedName>
        <fullName evidence="6">HMA domain-containing protein</fullName>
    </recommendedName>
</protein>
<dbReference type="Pfam" id="PF00403">
    <property type="entry name" value="HMA"/>
    <property type="match status" value="2"/>
</dbReference>
<gene>
    <name evidence="7" type="ORF">MANES_06G121400v8</name>
</gene>
<keyword evidence="1" id="KW-0488">Methylation</keyword>
<reference evidence="8" key="1">
    <citation type="journal article" date="2016" name="Nat. Biotechnol.">
        <title>Sequencing wild and cultivated cassava and related species reveals extensive interspecific hybridization and genetic diversity.</title>
        <authorList>
            <person name="Bredeson J.V."/>
            <person name="Lyons J.B."/>
            <person name="Prochnik S.E."/>
            <person name="Wu G.A."/>
            <person name="Ha C.M."/>
            <person name="Edsinger-Gonzales E."/>
            <person name="Grimwood J."/>
            <person name="Schmutz J."/>
            <person name="Rabbi I.Y."/>
            <person name="Egesi C."/>
            <person name="Nauluvula P."/>
            <person name="Lebot V."/>
            <person name="Ndunguru J."/>
            <person name="Mkamilo G."/>
            <person name="Bart R.S."/>
            <person name="Setter T.L."/>
            <person name="Gleadow R.M."/>
            <person name="Kulakow P."/>
            <person name="Ferguson M.E."/>
            <person name="Rounsley S."/>
            <person name="Rokhsar D.S."/>
        </authorList>
    </citation>
    <scope>NUCLEOTIDE SEQUENCE [LARGE SCALE GENOMIC DNA]</scope>
    <source>
        <strain evidence="8">cv. AM560-2</strain>
    </source>
</reference>
<keyword evidence="8" id="KW-1185">Reference proteome</keyword>
<evidence type="ECO:0000259" key="6">
    <source>
        <dbReference type="PROSITE" id="PS50846"/>
    </source>
</evidence>
<proteinExistence type="inferred from homology"/>
<evidence type="ECO:0000256" key="4">
    <source>
        <dbReference type="ARBA" id="ARBA00024045"/>
    </source>
</evidence>
<dbReference type="AlphaFoldDB" id="A0A2C9VS89"/>
<comment type="caution">
    <text evidence="7">The sequence shown here is derived from an EMBL/GenBank/DDBJ whole genome shotgun (WGS) entry which is preliminary data.</text>
</comment>
<organism evidence="7 8">
    <name type="scientific">Manihot esculenta</name>
    <name type="common">Cassava</name>
    <name type="synonym">Jatropha manihot</name>
    <dbReference type="NCBI Taxonomy" id="3983"/>
    <lineage>
        <taxon>Eukaryota</taxon>
        <taxon>Viridiplantae</taxon>
        <taxon>Streptophyta</taxon>
        <taxon>Embryophyta</taxon>
        <taxon>Tracheophyta</taxon>
        <taxon>Spermatophyta</taxon>
        <taxon>Magnoliopsida</taxon>
        <taxon>eudicotyledons</taxon>
        <taxon>Gunneridae</taxon>
        <taxon>Pentapetalae</taxon>
        <taxon>rosids</taxon>
        <taxon>fabids</taxon>
        <taxon>Malpighiales</taxon>
        <taxon>Euphorbiaceae</taxon>
        <taxon>Crotonoideae</taxon>
        <taxon>Manihoteae</taxon>
        <taxon>Manihot</taxon>
    </lineage>
</organism>
<feature type="compositionally biased region" description="Basic and acidic residues" evidence="5">
    <location>
        <begin position="1"/>
        <end position="64"/>
    </location>
</feature>
<feature type="region of interest" description="Disordered" evidence="5">
    <location>
        <begin position="1"/>
        <end position="71"/>
    </location>
</feature>
<evidence type="ECO:0000256" key="3">
    <source>
        <dbReference type="ARBA" id="ARBA00023289"/>
    </source>
</evidence>
<dbReference type="Gramene" id="Manes.06G121400.1.v8.1">
    <property type="protein sequence ID" value="Manes.06G121400.1.v8.1.CDS"/>
    <property type="gene ID" value="Manes.06G121400.v8.1"/>
</dbReference>
<keyword evidence="3" id="KW-0449">Lipoprotein</keyword>
<dbReference type="InterPro" id="IPR036163">
    <property type="entry name" value="HMA_dom_sf"/>
</dbReference>
<dbReference type="CDD" id="cd00371">
    <property type="entry name" value="HMA"/>
    <property type="match status" value="2"/>
</dbReference>
<feature type="region of interest" description="Disordered" evidence="5">
    <location>
        <begin position="234"/>
        <end position="293"/>
    </location>
</feature>
<feature type="compositionally biased region" description="Basic and acidic residues" evidence="5">
    <location>
        <begin position="235"/>
        <end position="293"/>
    </location>
</feature>
<dbReference type="GO" id="GO:0046872">
    <property type="term" value="F:metal ion binding"/>
    <property type="evidence" value="ECO:0007669"/>
    <property type="project" value="UniProtKB-KW"/>
</dbReference>
<dbReference type="STRING" id="3983.A0A2C9VS89"/>
<evidence type="ECO:0000256" key="2">
    <source>
        <dbReference type="ARBA" id="ARBA00022723"/>
    </source>
</evidence>
<keyword evidence="3" id="KW-0636">Prenylation</keyword>
<evidence type="ECO:0000313" key="7">
    <source>
        <dbReference type="EMBL" id="OAY47978.1"/>
    </source>
</evidence>
<dbReference type="InterPro" id="IPR044577">
    <property type="entry name" value="HIPP4/7/8/17/18/19"/>
</dbReference>
<dbReference type="PANTHER" id="PTHR46195:SF2">
    <property type="entry name" value="HEAVY METAL-ASSOCIATED ISOPRENYLATED PLANT PROTEIN 7"/>
    <property type="match status" value="1"/>
</dbReference>
<accession>A0A2C9VS89</accession>
<dbReference type="Gene3D" id="3.30.70.100">
    <property type="match status" value="2"/>
</dbReference>